<sequence length="133" mass="15442">MAGKLLFVFIFAVALSGALTAELYTTKYDNIDIEDILNNERLYQKYFDCLRSSGKCTADGQYLKEVLPDALQTECSKCSDKQKHGAEKVLRFMLTKKPEDYQVLENIFDKESIYRKKYEEQKRLATEGKPIEY</sequence>
<feature type="chain" id="PRO_5012190663" evidence="1">
    <location>
        <begin position="21"/>
        <end position="133"/>
    </location>
</feature>
<dbReference type="InterPro" id="IPR036682">
    <property type="entry name" value="OS_D_A10/PebIII_sf"/>
</dbReference>
<evidence type="ECO:0000313" key="2">
    <source>
        <dbReference type="EMBL" id="ARO46439.1"/>
    </source>
</evidence>
<accession>A0A1W6QYJ1</accession>
<name>A0A1W6QYJ1_9HEMI</name>
<dbReference type="PANTHER" id="PTHR11257:SF12">
    <property type="entry name" value="EJACULATORY BULB-SPECIFIC PROTEIN 3-RELATED"/>
    <property type="match status" value="1"/>
</dbReference>
<keyword evidence="1" id="KW-0732">Signal</keyword>
<dbReference type="PANTHER" id="PTHR11257">
    <property type="entry name" value="CHEMOSENSORY PROTEIN-RELATED"/>
    <property type="match status" value="1"/>
</dbReference>
<dbReference type="InterPro" id="IPR005055">
    <property type="entry name" value="A10/PebIII"/>
</dbReference>
<feature type="signal peptide" evidence="1">
    <location>
        <begin position="1"/>
        <end position="20"/>
    </location>
</feature>
<dbReference type="SUPFAM" id="SSF100910">
    <property type="entry name" value="Chemosensory protein Csp2"/>
    <property type="match status" value="1"/>
</dbReference>
<organism evidence="2">
    <name type="scientific">Pachypeltis micranthus</name>
    <dbReference type="NCBI Taxonomy" id="1983339"/>
    <lineage>
        <taxon>Eukaryota</taxon>
        <taxon>Metazoa</taxon>
        <taxon>Ecdysozoa</taxon>
        <taxon>Arthropoda</taxon>
        <taxon>Hexapoda</taxon>
        <taxon>Insecta</taxon>
        <taxon>Pterygota</taxon>
        <taxon>Neoptera</taxon>
        <taxon>Paraneoptera</taxon>
        <taxon>Hemiptera</taxon>
        <taxon>Heteroptera</taxon>
        <taxon>Panheteroptera</taxon>
        <taxon>Cimicomorpha</taxon>
        <taxon>Miridae</taxon>
        <taxon>Monaloniini</taxon>
        <taxon>Pachypeltis</taxon>
    </lineage>
</organism>
<protein>
    <submittedName>
        <fullName evidence="2">Chemosensory protein 1</fullName>
    </submittedName>
</protein>
<dbReference type="AlphaFoldDB" id="A0A1W6QYJ1"/>
<proteinExistence type="evidence at transcript level"/>
<evidence type="ECO:0000256" key="1">
    <source>
        <dbReference type="SAM" id="SignalP"/>
    </source>
</evidence>
<dbReference type="Pfam" id="PF03392">
    <property type="entry name" value="OS-D"/>
    <property type="match status" value="1"/>
</dbReference>
<dbReference type="EMBL" id="KY056632">
    <property type="protein sequence ID" value="ARO46439.1"/>
    <property type="molecule type" value="mRNA"/>
</dbReference>
<reference evidence="2" key="1">
    <citation type="submission" date="2016-10" db="EMBL/GenBank/DDBJ databases">
        <authorList>
            <person name="Varghese N."/>
        </authorList>
    </citation>
    <scope>NUCLEOTIDE SEQUENCE</scope>
</reference>
<reference evidence="2" key="2">
    <citation type="journal article" date="2017" name="J. Asia-Pac. Entomol.">
        <title>Chemosensory genes from Pachypeltis micranthus, a natural enemy of the climbing hemp vine.</title>
        <authorList>
            <person name="Liu N.-Y."/>
            <person name="Zhu J.-Y."/>
            <person name="Ji M."/>
            <person name="Yang B."/>
            <person name="Ze S.-Z."/>
        </authorList>
    </citation>
    <scope>NUCLEOTIDE SEQUENCE</scope>
</reference>
<dbReference type="Gene3D" id="1.10.2080.10">
    <property type="entry name" value="Insect odorant-binding protein A10/Ejaculatory bulb-specific protein 3"/>
    <property type="match status" value="1"/>
</dbReference>